<organism evidence="14 15">
    <name type="scientific">Brachionus plicatilis</name>
    <name type="common">Marine rotifer</name>
    <name type="synonym">Brachionus muelleri</name>
    <dbReference type="NCBI Taxonomy" id="10195"/>
    <lineage>
        <taxon>Eukaryota</taxon>
        <taxon>Metazoa</taxon>
        <taxon>Spiralia</taxon>
        <taxon>Gnathifera</taxon>
        <taxon>Rotifera</taxon>
        <taxon>Eurotatoria</taxon>
        <taxon>Monogononta</taxon>
        <taxon>Pseudotrocha</taxon>
        <taxon>Ploima</taxon>
        <taxon>Brachionidae</taxon>
        <taxon>Brachionus</taxon>
    </lineage>
</organism>
<evidence type="ECO:0000256" key="11">
    <source>
        <dbReference type="ARBA" id="ARBA00023224"/>
    </source>
</evidence>
<dbReference type="PANTHER" id="PTHR45695">
    <property type="entry name" value="LEUCOKININ RECEPTOR-RELATED"/>
    <property type="match status" value="1"/>
</dbReference>
<dbReference type="PRINTS" id="PR00237">
    <property type="entry name" value="GPCRRHODOPSN"/>
</dbReference>
<evidence type="ECO:0000256" key="9">
    <source>
        <dbReference type="ARBA" id="ARBA00023170"/>
    </source>
</evidence>
<keyword evidence="7 12" id="KW-0472">Membrane</keyword>
<sequence length="380" mass="43605">MDPKTKAMLLFYNLSNSTLEHEAEMDFLSFETKIAILVGITFSISIIIGLIGNALVLLTFLFQKQMRSTTNIIILNLAIAELLFIFLCVPFTGFNYVLSKWYFGDLICKVYQYMSNVTAYVIILLLVLMSLDRYLAIHTIGSTTIRNKRNANIAIAFLWSIILILNIPHLFLWEEYSYSIPNENRTVCILKYNIIIAKQSFDYLTENELAELDTAKFKIKTYYTIFFIAAYVLPFLSICIIYGLLMEKLRKAKGKQVSKSKRKVTLMVVVVVSSFVLCWGPLQIMLFLQHVVNVDFNEVLITILVISNCIAYLNTCVNPIIYGFANQDFRKAYAAILRCDYDLQRSHFSNNYTVVGAIQIKKLDSKSGKNRRSKSTQVRL</sequence>
<evidence type="ECO:0000259" key="13">
    <source>
        <dbReference type="PROSITE" id="PS50262"/>
    </source>
</evidence>
<evidence type="ECO:0000256" key="5">
    <source>
        <dbReference type="ARBA" id="ARBA00022989"/>
    </source>
</evidence>
<keyword evidence="10" id="KW-0325">Glycoprotein</keyword>
<dbReference type="SUPFAM" id="SSF81321">
    <property type="entry name" value="Family A G protein-coupled receptor-like"/>
    <property type="match status" value="1"/>
</dbReference>
<feature type="transmembrane region" description="Helical" evidence="12">
    <location>
        <begin position="110"/>
        <end position="131"/>
    </location>
</feature>
<dbReference type="PANTHER" id="PTHR45695:SF23">
    <property type="entry name" value="GALANIN-LIKE G-PROTEIN COUPLED RECEPTOR NPR-9"/>
    <property type="match status" value="1"/>
</dbReference>
<dbReference type="EMBL" id="REGN01003643">
    <property type="protein sequence ID" value="RNA21550.1"/>
    <property type="molecule type" value="Genomic_DNA"/>
</dbReference>
<dbReference type="Pfam" id="PF00001">
    <property type="entry name" value="7tm_1"/>
    <property type="match status" value="1"/>
</dbReference>
<feature type="transmembrane region" description="Helical" evidence="12">
    <location>
        <begin position="74"/>
        <end position="98"/>
    </location>
</feature>
<dbReference type="PRINTS" id="PR01012">
    <property type="entry name" value="NRPEPTIDEYR"/>
</dbReference>
<gene>
    <name evidence="14" type="ORF">BpHYR1_045752</name>
</gene>
<feature type="transmembrane region" description="Helical" evidence="12">
    <location>
        <begin position="222"/>
        <end position="245"/>
    </location>
</feature>
<evidence type="ECO:0000256" key="12">
    <source>
        <dbReference type="SAM" id="Phobius"/>
    </source>
</evidence>
<keyword evidence="4 12" id="KW-0812">Transmembrane</keyword>
<reference evidence="14 15" key="1">
    <citation type="journal article" date="2018" name="Sci. Rep.">
        <title>Genomic signatures of local adaptation to the degree of environmental predictability in rotifers.</title>
        <authorList>
            <person name="Franch-Gras L."/>
            <person name="Hahn C."/>
            <person name="Garcia-Roger E.M."/>
            <person name="Carmona M.J."/>
            <person name="Serra M."/>
            <person name="Gomez A."/>
        </authorList>
    </citation>
    <scope>NUCLEOTIDE SEQUENCE [LARGE SCALE GENOMIC DNA]</scope>
    <source>
        <strain evidence="14">HYR1</strain>
    </source>
</reference>
<evidence type="ECO:0000256" key="8">
    <source>
        <dbReference type="ARBA" id="ARBA00023157"/>
    </source>
</evidence>
<dbReference type="OrthoDB" id="2132067at2759"/>
<dbReference type="GO" id="GO:0004983">
    <property type="term" value="F:neuropeptide Y receptor activity"/>
    <property type="evidence" value="ECO:0007669"/>
    <property type="project" value="InterPro"/>
</dbReference>
<dbReference type="GO" id="GO:0005886">
    <property type="term" value="C:plasma membrane"/>
    <property type="evidence" value="ECO:0007669"/>
    <property type="project" value="UniProtKB-SubCell"/>
</dbReference>
<feature type="transmembrane region" description="Helical" evidence="12">
    <location>
        <begin position="151"/>
        <end position="172"/>
    </location>
</feature>
<keyword evidence="3" id="KW-1003">Cell membrane</keyword>
<dbReference type="Proteomes" id="UP000276133">
    <property type="component" value="Unassembled WGS sequence"/>
</dbReference>
<keyword evidence="8" id="KW-1015">Disulfide bond</keyword>
<feature type="transmembrane region" description="Helical" evidence="12">
    <location>
        <begin position="266"/>
        <end position="288"/>
    </location>
</feature>
<evidence type="ECO:0000256" key="10">
    <source>
        <dbReference type="ARBA" id="ARBA00023180"/>
    </source>
</evidence>
<evidence type="ECO:0000313" key="15">
    <source>
        <dbReference type="Proteomes" id="UP000276133"/>
    </source>
</evidence>
<dbReference type="SMART" id="SM01381">
    <property type="entry name" value="7TM_GPCR_Srsx"/>
    <property type="match status" value="1"/>
</dbReference>
<accession>A0A3M7RDF8</accession>
<name>A0A3M7RDF8_BRAPC</name>
<feature type="transmembrane region" description="Helical" evidence="12">
    <location>
        <begin position="300"/>
        <end position="321"/>
    </location>
</feature>
<dbReference type="PROSITE" id="PS50262">
    <property type="entry name" value="G_PROTEIN_RECEP_F1_2"/>
    <property type="match status" value="1"/>
</dbReference>
<feature type="domain" description="G-protein coupled receptors family 1 profile" evidence="13">
    <location>
        <begin position="52"/>
        <end position="322"/>
    </location>
</feature>
<dbReference type="InterPro" id="IPR000611">
    <property type="entry name" value="NPY_rcpt"/>
</dbReference>
<dbReference type="InterPro" id="IPR000276">
    <property type="entry name" value="GPCR_Rhodpsn"/>
</dbReference>
<evidence type="ECO:0000256" key="2">
    <source>
        <dbReference type="ARBA" id="ARBA00010663"/>
    </source>
</evidence>
<keyword evidence="9 14" id="KW-0675">Receptor</keyword>
<evidence type="ECO:0000256" key="1">
    <source>
        <dbReference type="ARBA" id="ARBA00004651"/>
    </source>
</evidence>
<protein>
    <submittedName>
        <fullName evidence="14">Allatostatin-A receptor-like</fullName>
    </submittedName>
</protein>
<dbReference type="AlphaFoldDB" id="A0A3M7RDF8"/>
<evidence type="ECO:0000313" key="14">
    <source>
        <dbReference type="EMBL" id="RNA21550.1"/>
    </source>
</evidence>
<evidence type="ECO:0000256" key="4">
    <source>
        <dbReference type="ARBA" id="ARBA00022692"/>
    </source>
</evidence>
<keyword evidence="11" id="KW-0807">Transducer</keyword>
<dbReference type="InterPro" id="IPR017452">
    <property type="entry name" value="GPCR_Rhodpsn_7TM"/>
</dbReference>
<evidence type="ECO:0000256" key="6">
    <source>
        <dbReference type="ARBA" id="ARBA00023040"/>
    </source>
</evidence>
<evidence type="ECO:0000256" key="3">
    <source>
        <dbReference type="ARBA" id="ARBA00022475"/>
    </source>
</evidence>
<dbReference type="STRING" id="10195.A0A3M7RDF8"/>
<keyword evidence="6" id="KW-0297">G-protein coupled receptor</keyword>
<keyword evidence="5 12" id="KW-1133">Transmembrane helix</keyword>
<proteinExistence type="inferred from homology"/>
<comment type="subcellular location">
    <subcellularLocation>
        <location evidence="1">Cell membrane</location>
        <topology evidence="1">Multi-pass membrane protein</topology>
    </subcellularLocation>
</comment>
<dbReference type="Gene3D" id="1.20.1070.10">
    <property type="entry name" value="Rhodopsin 7-helix transmembrane proteins"/>
    <property type="match status" value="1"/>
</dbReference>
<comment type="similarity">
    <text evidence="2">Belongs to the G-protein coupled receptor 1 family.</text>
</comment>
<evidence type="ECO:0000256" key="7">
    <source>
        <dbReference type="ARBA" id="ARBA00023136"/>
    </source>
</evidence>
<feature type="transmembrane region" description="Helical" evidence="12">
    <location>
        <begin position="34"/>
        <end position="62"/>
    </location>
</feature>
<comment type="caution">
    <text evidence="14">The sequence shown here is derived from an EMBL/GenBank/DDBJ whole genome shotgun (WGS) entry which is preliminary data.</text>
</comment>
<keyword evidence="15" id="KW-1185">Reference proteome</keyword>